<dbReference type="InterPro" id="IPR044033">
    <property type="entry name" value="GpV-like_apex"/>
</dbReference>
<dbReference type="Gene3D" id="2.40.50.230">
    <property type="entry name" value="Gp5 N-terminal domain"/>
    <property type="match status" value="1"/>
</dbReference>
<feature type="domain" description="Gp138-like beta-helical trimerization" evidence="2">
    <location>
        <begin position="104"/>
        <end position="167"/>
    </location>
</feature>
<gene>
    <name evidence="3" type="ordered locus">Pnap_3300</name>
</gene>
<dbReference type="EMBL" id="CP000529">
    <property type="protein sequence ID" value="ABM38598.1"/>
    <property type="molecule type" value="Genomic_DNA"/>
</dbReference>
<dbReference type="Pfam" id="PF18946">
    <property type="entry name" value="Apex"/>
    <property type="match status" value="1"/>
</dbReference>
<sequence length="217" mass="21407">MPDEASLTDLIRRIESLLRAGTIAAVDHAVARCRVTSGGLTTDWLQCFTSRAGNIRTWSPPSIGEQCLVLSPGGDTAAGFVLVGLYSTANPAPEATGDAESTTYPDGAVIRYDHAAHALTATLPGGGTADITAPAGVTVHSDAITLDAPQTTTTGALTVQGLLTFAAGMAGSGSGAGGATAVITGGITATEDVTAGGVSLIHHTHPGDSGGTTGAPT</sequence>
<dbReference type="Gene3D" id="6.20.150.10">
    <property type="match status" value="1"/>
</dbReference>
<dbReference type="AlphaFoldDB" id="A1VSH0"/>
<reference evidence="4" key="1">
    <citation type="journal article" date="2009" name="Environ. Microbiol.">
        <title>The genome of Polaromonas naphthalenivorans strain CJ2, isolated from coal tar-contaminated sediment, reveals physiological and metabolic versatility and evolution through extensive horizontal gene transfer.</title>
        <authorList>
            <person name="Yagi J.M."/>
            <person name="Sims D."/>
            <person name="Brettin T."/>
            <person name="Bruce D."/>
            <person name="Madsen E.L."/>
        </authorList>
    </citation>
    <scope>NUCLEOTIDE SEQUENCE [LARGE SCALE GENOMIC DNA]</scope>
    <source>
        <strain evidence="4">CJ2</strain>
    </source>
</reference>
<organism evidence="3 4">
    <name type="scientific">Polaromonas naphthalenivorans (strain CJ2)</name>
    <dbReference type="NCBI Taxonomy" id="365044"/>
    <lineage>
        <taxon>Bacteria</taxon>
        <taxon>Pseudomonadati</taxon>
        <taxon>Pseudomonadota</taxon>
        <taxon>Betaproteobacteria</taxon>
        <taxon>Burkholderiales</taxon>
        <taxon>Comamonadaceae</taxon>
        <taxon>Polaromonas</taxon>
    </lineage>
</organism>
<dbReference type="eggNOG" id="COG4540">
    <property type="taxonomic scope" value="Bacteria"/>
</dbReference>
<feature type="domain" description="Gp5/Type VI secretion system Vgr protein OB-fold" evidence="1">
    <location>
        <begin position="20"/>
        <end position="86"/>
    </location>
</feature>
<dbReference type="InterPro" id="IPR013046">
    <property type="entry name" value="GpV/Gp45"/>
</dbReference>
<dbReference type="KEGG" id="pna:Pnap_3300"/>
<dbReference type="Pfam" id="PF04717">
    <property type="entry name" value="Phage_base_V"/>
    <property type="match status" value="1"/>
</dbReference>
<dbReference type="InterPro" id="IPR054122">
    <property type="entry name" value="Gp138-like_C"/>
</dbReference>
<protein>
    <submittedName>
        <fullName evidence="3">Phage baseplate assembly protein V</fullName>
    </submittedName>
</protein>
<evidence type="ECO:0000313" key="4">
    <source>
        <dbReference type="Proteomes" id="UP000000644"/>
    </source>
</evidence>
<dbReference type="InterPro" id="IPR006531">
    <property type="entry name" value="Gp5/Vgr_OB"/>
</dbReference>
<evidence type="ECO:0000259" key="1">
    <source>
        <dbReference type="Pfam" id="PF04717"/>
    </source>
</evidence>
<evidence type="ECO:0000313" key="3">
    <source>
        <dbReference type="EMBL" id="ABM38598.1"/>
    </source>
</evidence>
<dbReference type="HOGENOM" id="CLU_088884_2_0_4"/>
<dbReference type="STRING" id="365044.Pnap_3300"/>
<accession>A1VSH0</accession>
<dbReference type="RefSeq" id="WP_011802669.1">
    <property type="nucleotide sequence ID" value="NC_008781.1"/>
</dbReference>
<dbReference type="Pfam" id="PF21930">
    <property type="entry name" value="Gp138_C"/>
    <property type="match status" value="1"/>
</dbReference>
<dbReference type="InterPro" id="IPR037026">
    <property type="entry name" value="Vgr_OB-fold_dom_sf"/>
</dbReference>
<dbReference type="Proteomes" id="UP000000644">
    <property type="component" value="Chromosome"/>
</dbReference>
<dbReference type="OrthoDB" id="4931325at2"/>
<name>A1VSH0_POLNA</name>
<evidence type="ECO:0000259" key="2">
    <source>
        <dbReference type="Pfam" id="PF21930"/>
    </source>
</evidence>
<keyword evidence="4" id="KW-1185">Reference proteome</keyword>
<dbReference type="NCBIfam" id="TIGR01644">
    <property type="entry name" value="phage_P2_V"/>
    <property type="match status" value="1"/>
</dbReference>
<proteinExistence type="predicted"/>